<dbReference type="AlphaFoldDB" id="A0A934V1P0"/>
<accession>A0A934V1P0</accession>
<evidence type="ECO:0000256" key="1">
    <source>
        <dbReference type="ARBA" id="ARBA00004924"/>
    </source>
</evidence>
<dbReference type="PANTHER" id="PTHR31438">
    <property type="entry name" value="LYSINE N-ACYLTRANSFERASE C17G9.06C-RELATED"/>
    <property type="match status" value="1"/>
</dbReference>
<comment type="pathway">
    <text evidence="1">Siderophore biosynthesis.</text>
</comment>
<dbReference type="InterPro" id="IPR016181">
    <property type="entry name" value="Acyl_CoA_acyltransferase"/>
</dbReference>
<evidence type="ECO:0000313" key="3">
    <source>
        <dbReference type="EMBL" id="MBK1698234.1"/>
    </source>
</evidence>
<reference evidence="3" key="2">
    <citation type="journal article" date="2020" name="Microorganisms">
        <title>Osmotic Adaptation and Compatible Solute Biosynthesis of Phototrophic Bacteria as Revealed from Genome Analyses.</title>
        <authorList>
            <person name="Imhoff J.F."/>
            <person name="Rahn T."/>
            <person name="Kunzel S."/>
            <person name="Keller A."/>
            <person name="Neulinger S.C."/>
        </authorList>
    </citation>
    <scope>NUCLEOTIDE SEQUENCE</scope>
    <source>
        <strain evidence="3">DSM 9154</strain>
    </source>
</reference>
<comment type="caution">
    <text evidence="3">The sequence shown here is derived from an EMBL/GenBank/DDBJ whole genome shotgun (WGS) entry which is preliminary data.</text>
</comment>
<feature type="domain" description="Acyltransferase MbtK/IucB-like conserved" evidence="2">
    <location>
        <begin position="100"/>
        <end position="147"/>
    </location>
</feature>
<dbReference type="Gene3D" id="3.40.630.30">
    <property type="match status" value="1"/>
</dbReference>
<name>A0A934V1P0_9PROT</name>
<sequence length="297" mass="34074">MTRDARAQSIPLDFGRFDAAQTRLFEKGVAMPDTDGGAVAHADMLLQRPEAWSPWRRDAGAYPFSPVMTNGRRHPQRPPKPTGRVYARYIPWLGQTLSFDVADPQQHLDRFHRWMNDPRVDAFFEEAGSLDYHRDYLRALTANPGMLPLIGCFDDAPFAYFEVYWAQESRLGPYYDADDYDRGWHVLVGEDAFRGKAYIAAWLPSLVHFMLLDDPRTQRIVGEPAANHHQQLRNLQRSGFAHVKSFDFPHKRAALVALTRERFFGDQLWQPADPQIAADPWFDTASVEEPRAKEGMV</sequence>
<proteinExistence type="predicted"/>
<dbReference type="SUPFAM" id="SSF55729">
    <property type="entry name" value="Acyl-CoA N-acyltransferases (Nat)"/>
    <property type="match status" value="1"/>
</dbReference>
<dbReference type="GO" id="GO:0016410">
    <property type="term" value="F:N-acyltransferase activity"/>
    <property type="evidence" value="ECO:0007669"/>
    <property type="project" value="TreeGrafter"/>
</dbReference>
<keyword evidence="4" id="KW-1185">Reference proteome</keyword>
<dbReference type="PANTHER" id="PTHR31438:SF1">
    <property type="entry name" value="LYSINE N-ACYLTRANSFERASE C17G9.06C-RELATED"/>
    <property type="match status" value="1"/>
</dbReference>
<evidence type="ECO:0000313" key="4">
    <source>
        <dbReference type="Proteomes" id="UP000778970"/>
    </source>
</evidence>
<organism evidence="3 4">
    <name type="scientific">Rhodovibrio salinarum</name>
    <dbReference type="NCBI Taxonomy" id="1087"/>
    <lineage>
        <taxon>Bacteria</taxon>
        <taxon>Pseudomonadati</taxon>
        <taxon>Pseudomonadota</taxon>
        <taxon>Alphaproteobacteria</taxon>
        <taxon>Rhodospirillales</taxon>
        <taxon>Rhodovibrionaceae</taxon>
        <taxon>Rhodovibrio</taxon>
    </lineage>
</organism>
<evidence type="ECO:0000259" key="2">
    <source>
        <dbReference type="SMART" id="SM01006"/>
    </source>
</evidence>
<dbReference type="Proteomes" id="UP000778970">
    <property type="component" value="Unassembled WGS sequence"/>
</dbReference>
<dbReference type="SMART" id="SM01006">
    <property type="entry name" value="AlcB"/>
    <property type="match status" value="1"/>
</dbReference>
<reference evidence="3" key="1">
    <citation type="submission" date="2017-08" db="EMBL/GenBank/DDBJ databases">
        <authorList>
            <person name="Imhoff J.F."/>
            <person name="Rahn T."/>
            <person name="Kuenzel S."/>
            <person name="Neulinger S.C."/>
        </authorList>
    </citation>
    <scope>NUCLEOTIDE SEQUENCE</scope>
    <source>
        <strain evidence="3">DSM 9154</strain>
    </source>
</reference>
<dbReference type="InterPro" id="IPR019432">
    <property type="entry name" value="Acyltransferase_MbtK/IucB-like"/>
</dbReference>
<protein>
    <submittedName>
        <fullName evidence="3">N-acetyltransferase</fullName>
    </submittedName>
</protein>
<dbReference type="EMBL" id="NRRE01000026">
    <property type="protein sequence ID" value="MBK1698234.1"/>
    <property type="molecule type" value="Genomic_DNA"/>
</dbReference>
<dbReference type="Pfam" id="PF13523">
    <property type="entry name" value="Acetyltransf_8"/>
    <property type="match status" value="1"/>
</dbReference>
<gene>
    <name evidence="3" type="ORF">CKO21_13380</name>
</gene>
<dbReference type="GO" id="GO:0019290">
    <property type="term" value="P:siderophore biosynthetic process"/>
    <property type="evidence" value="ECO:0007669"/>
    <property type="project" value="InterPro"/>
</dbReference>